<dbReference type="EMBL" id="CAJZBQ010000052">
    <property type="protein sequence ID" value="CAG9330871.1"/>
    <property type="molecule type" value="Genomic_DNA"/>
</dbReference>
<evidence type="ECO:0000259" key="1">
    <source>
        <dbReference type="PROSITE" id="PS50042"/>
    </source>
</evidence>
<dbReference type="PANTHER" id="PTHR23011">
    <property type="entry name" value="CYCLIC NUCLEOTIDE-BINDING DOMAIN CONTAINING PROTEIN"/>
    <property type="match status" value="1"/>
</dbReference>
<feature type="domain" description="Cyclic nucleotide-binding" evidence="1">
    <location>
        <begin position="58"/>
        <end position="91"/>
    </location>
</feature>
<name>A0AAU9JWY8_9CILI</name>
<dbReference type="Pfam" id="PF00027">
    <property type="entry name" value="cNMP_binding"/>
    <property type="match status" value="1"/>
</dbReference>
<sequence>MNHEYDCNKAIEILQKIQRLRSEADIEHLMRLTSNINFFQTINEIANSIDIHKSCCKSLTLKTFLEGESIVKLGDRNNNFYIILRGEVGIYYPYKKPPKRKTRIRNCKTDLSEKIDKSDSDIDFNPDEFNDDPKVEFNINIGQIKEQVLDKGIHKSINDVPGSPSKVSNEKLILHSFESQIEEEQSILTGLLIEYPNLETVKITMSNLKEKSRFNAGNAFGELGIISSKPRAMTAIATKPTVLAYLSKKTFRQILSKITDTQFDEKIDILRKLTIFSKWSKVAVARLCESFKTAKYNWNQPVYNEGDPVANVYFVKKGEFKITKGVKKSLGILDLSAYNEPLSPEAHTQTMLKLGNMRKINKKTNLQLVIKAENEMVGGEEIIEGLEYRVHSCHCCSIEGELIYISKEDFTSKFPHQETWNYLKDKQNYDSQRFLKREVKLKEIEEMKSTFEFSTPDYNPRPKLSPINKKLSFLAKKPQAIPKLTSLSRLRTETKGTASDEKSILNKSLGFSSNKYNYYLLNSPKTPRAGRSYEAISPKKNMLVHKKTPPPNFLITYRTRNLESRIKNLFEIELTPTPRISPDSPKKLL</sequence>
<protein>
    <recommendedName>
        <fullName evidence="1">Cyclic nucleotide-binding domain-containing protein</fullName>
    </recommendedName>
</protein>
<dbReference type="InterPro" id="IPR014710">
    <property type="entry name" value="RmlC-like_jellyroll"/>
</dbReference>
<dbReference type="PRINTS" id="PR00103">
    <property type="entry name" value="CAMPKINASE"/>
</dbReference>
<dbReference type="PANTHER" id="PTHR23011:SF28">
    <property type="entry name" value="CYCLIC NUCLEOTIDE-BINDING DOMAIN CONTAINING PROTEIN"/>
    <property type="match status" value="1"/>
</dbReference>
<feature type="domain" description="Cyclic nucleotide-binding" evidence="1">
    <location>
        <begin position="275"/>
        <end position="324"/>
    </location>
</feature>
<proteinExistence type="predicted"/>
<accession>A0AAU9JWY8</accession>
<dbReference type="Gene3D" id="2.60.120.10">
    <property type="entry name" value="Jelly Rolls"/>
    <property type="match status" value="2"/>
</dbReference>
<feature type="domain" description="Cyclic nucleotide-binding" evidence="1">
    <location>
        <begin position="212"/>
        <end position="272"/>
    </location>
</feature>
<gene>
    <name evidence="2" type="ORF">BSTOLATCC_MIC52281</name>
</gene>
<comment type="caution">
    <text evidence="2">The sequence shown here is derived from an EMBL/GenBank/DDBJ whole genome shotgun (WGS) entry which is preliminary data.</text>
</comment>
<dbReference type="SUPFAM" id="SSF51206">
    <property type="entry name" value="cAMP-binding domain-like"/>
    <property type="match status" value="2"/>
</dbReference>
<dbReference type="InterPro" id="IPR018490">
    <property type="entry name" value="cNMP-bd_dom_sf"/>
</dbReference>
<dbReference type="Proteomes" id="UP001162131">
    <property type="component" value="Unassembled WGS sequence"/>
</dbReference>
<keyword evidence="3" id="KW-1185">Reference proteome</keyword>
<dbReference type="CDD" id="cd00038">
    <property type="entry name" value="CAP_ED"/>
    <property type="match status" value="1"/>
</dbReference>
<dbReference type="InterPro" id="IPR000595">
    <property type="entry name" value="cNMP-bd_dom"/>
</dbReference>
<dbReference type="PROSITE" id="PS50042">
    <property type="entry name" value="CNMP_BINDING_3"/>
    <property type="match status" value="3"/>
</dbReference>
<evidence type="ECO:0000313" key="3">
    <source>
        <dbReference type="Proteomes" id="UP001162131"/>
    </source>
</evidence>
<evidence type="ECO:0000313" key="2">
    <source>
        <dbReference type="EMBL" id="CAG9330871.1"/>
    </source>
</evidence>
<dbReference type="AlphaFoldDB" id="A0AAU9JWY8"/>
<reference evidence="2" key="1">
    <citation type="submission" date="2021-09" db="EMBL/GenBank/DDBJ databases">
        <authorList>
            <consortium name="AG Swart"/>
            <person name="Singh M."/>
            <person name="Singh A."/>
            <person name="Seah K."/>
            <person name="Emmerich C."/>
        </authorList>
    </citation>
    <scope>NUCLEOTIDE SEQUENCE</scope>
    <source>
        <strain evidence="2">ATCC30299</strain>
    </source>
</reference>
<organism evidence="2 3">
    <name type="scientific">Blepharisma stoltei</name>
    <dbReference type="NCBI Taxonomy" id="1481888"/>
    <lineage>
        <taxon>Eukaryota</taxon>
        <taxon>Sar</taxon>
        <taxon>Alveolata</taxon>
        <taxon>Ciliophora</taxon>
        <taxon>Postciliodesmatophora</taxon>
        <taxon>Heterotrichea</taxon>
        <taxon>Heterotrichida</taxon>
        <taxon>Blepharismidae</taxon>
        <taxon>Blepharisma</taxon>
    </lineage>
</organism>